<protein>
    <submittedName>
        <fullName evidence="3">Uncharacterized protein</fullName>
    </submittedName>
</protein>
<keyword evidence="2" id="KW-0732">Signal</keyword>
<dbReference type="Proteomes" id="UP001374803">
    <property type="component" value="Chromosome"/>
</dbReference>
<feature type="chain" id="PRO_5047432184" evidence="2">
    <location>
        <begin position="18"/>
        <end position="176"/>
    </location>
</feature>
<sequence>MKTVLKSLLSIPVLALTATGVVVLMVACSGSSNSNGGGSDDKKTDSGNDDDDSGTKTDAGDDEDDAGKDANGNPGAPCIGETKVEACLACCDTTSSGGRAVINKAFQDCNCKDGSECKADCGDNYCSGKPASAECAQCLKESEVCEETAKTACDNDSKCAAYRVCATNSECDDKDP</sequence>
<reference evidence="3" key="1">
    <citation type="submission" date="2021-12" db="EMBL/GenBank/DDBJ databases">
        <title>Discovery of the Pendulisporaceae a myxobacterial family with distinct sporulation behavior and unique specialized metabolism.</title>
        <authorList>
            <person name="Garcia R."/>
            <person name="Popoff A."/>
            <person name="Bader C.D."/>
            <person name="Loehr J."/>
            <person name="Walesch S."/>
            <person name="Walt C."/>
            <person name="Boldt J."/>
            <person name="Bunk B."/>
            <person name="Haeckl F.J.F.P.J."/>
            <person name="Gunesch A.P."/>
            <person name="Birkelbach J."/>
            <person name="Nuebel U."/>
            <person name="Pietschmann T."/>
            <person name="Bach T."/>
            <person name="Mueller R."/>
        </authorList>
    </citation>
    <scope>NUCLEOTIDE SEQUENCE</scope>
    <source>
        <strain evidence="3">MSr11367</strain>
    </source>
</reference>
<accession>A0ABZ2LMD0</accession>
<evidence type="ECO:0000313" key="3">
    <source>
        <dbReference type="EMBL" id="WXB10305.1"/>
    </source>
</evidence>
<feature type="signal peptide" evidence="2">
    <location>
        <begin position="1"/>
        <end position="17"/>
    </location>
</feature>
<evidence type="ECO:0000256" key="2">
    <source>
        <dbReference type="SAM" id="SignalP"/>
    </source>
</evidence>
<organism evidence="3 4">
    <name type="scientific">Pendulispora rubella</name>
    <dbReference type="NCBI Taxonomy" id="2741070"/>
    <lineage>
        <taxon>Bacteria</taxon>
        <taxon>Pseudomonadati</taxon>
        <taxon>Myxococcota</taxon>
        <taxon>Myxococcia</taxon>
        <taxon>Myxococcales</taxon>
        <taxon>Sorangiineae</taxon>
        <taxon>Pendulisporaceae</taxon>
        <taxon>Pendulispora</taxon>
    </lineage>
</organism>
<dbReference type="EMBL" id="CP089983">
    <property type="protein sequence ID" value="WXB10305.1"/>
    <property type="molecule type" value="Genomic_DNA"/>
</dbReference>
<keyword evidence="4" id="KW-1185">Reference proteome</keyword>
<dbReference type="RefSeq" id="WP_394839982.1">
    <property type="nucleotide sequence ID" value="NZ_CP089929.1"/>
</dbReference>
<dbReference type="PROSITE" id="PS51257">
    <property type="entry name" value="PROKAR_LIPOPROTEIN"/>
    <property type="match status" value="1"/>
</dbReference>
<gene>
    <name evidence="3" type="ORF">LVJ94_24130</name>
</gene>
<evidence type="ECO:0000313" key="4">
    <source>
        <dbReference type="Proteomes" id="UP001374803"/>
    </source>
</evidence>
<name>A0ABZ2LMD0_9BACT</name>
<evidence type="ECO:0000256" key="1">
    <source>
        <dbReference type="SAM" id="MobiDB-lite"/>
    </source>
</evidence>
<feature type="region of interest" description="Disordered" evidence="1">
    <location>
        <begin position="32"/>
        <end position="74"/>
    </location>
</feature>
<proteinExistence type="predicted"/>